<evidence type="ECO:0000313" key="2">
    <source>
        <dbReference type="EMBL" id="MFD2466406.1"/>
    </source>
</evidence>
<organism evidence="2 3">
    <name type="scientific">Amycolatopsis silviterrae</name>
    <dbReference type="NCBI Taxonomy" id="1656914"/>
    <lineage>
        <taxon>Bacteria</taxon>
        <taxon>Bacillati</taxon>
        <taxon>Actinomycetota</taxon>
        <taxon>Actinomycetes</taxon>
        <taxon>Pseudonocardiales</taxon>
        <taxon>Pseudonocardiaceae</taxon>
        <taxon>Amycolatopsis</taxon>
    </lineage>
</organism>
<gene>
    <name evidence="2" type="ORF">ACFSVL_03325</name>
</gene>
<dbReference type="Proteomes" id="UP001597483">
    <property type="component" value="Unassembled WGS sequence"/>
</dbReference>
<protein>
    <submittedName>
        <fullName evidence="2">Uncharacterized protein</fullName>
    </submittedName>
</protein>
<feature type="compositionally biased region" description="Low complexity" evidence="1">
    <location>
        <begin position="1"/>
        <end position="19"/>
    </location>
</feature>
<evidence type="ECO:0000256" key="1">
    <source>
        <dbReference type="SAM" id="MobiDB-lite"/>
    </source>
</evidence>
<name>A0ABW5GZK4_9PSEU</name>
<proteinExistence type="predicted"/>
<evidence type="ECO:0000313" key="3">
    <source>
        <dbReference type="Proteomes" id="UP001597483"/>
    </source>
</evidence>
<comment type="caution">
    <text evidence="2">The sequence shown here is derived from an EMBL/GenBank/DDBJ whole genome shotgun (WGS) entry which is preliminary data.</text>
</comment>
<dbReference type="EMBL" id="JBHUKS010000003">
    <property type="protein sequence ID" value="MFD2466406.1"/>
    <property type="molecule type" value="Genomic_DNA"/>
</dbReference>
<feature type="region of interest" description="Disordered" evidence="1">
    <location>
        <begin position="1"/>
        <end position="38"/>
    </location>
</feature>
<reference evidence="3" key="1">
    <citation type="journal article" date="2019" name="Int. J. Syst. Evol. Microbiol.">
        <title>The Global Catalogue of Microorganisms (GCM) 10K type strain sequencing project: providing services to taxonomists for standard genome sequencing and annotation.</title>
        <authorList>
            <consortium name="The Broad Institute Genomics Platform"/>
            <consortium name="The Broad Institute Genome Sequencing Center for Infectious Disease"/>
            <person name="Wu L."/>
            <person name="Ma J."/>
        </authorList>
    </citation>
    <scope>NUCLEOTIDE SEQUENCE [LARGE SCALE GENOMIC DNA]</scope>
    <source>
        <strain evidence="3">CGMCC 4.7641</strain>
    </source>
</reference>
<dbReference type="RefSeq" id="WP_378300415.1">
    <property type="nucleotide sequence ID" value="NZ_JBHUKS010000003.1"/>
</dbReference>
<accession>A0ABW5GZK4</accession>
<sequence>MVGKLVGPPDVGVGIPVGVTEGPPLETGGNDTPGGGLFPGRAEGTALDVAGAGTELFGTCTKPLRYASAQRMTVVT</sequence>
<keyword evidence="3" id="KW-1185">Reference proteome</keyword>